<reference evidence="3" key="2">
    <citation type="journal article" date="2008" name="Nucleic Acids Res.">
        <title>The rice annotation project database (RAP-DB): 2008 update.</title>
        <authorList>
            <consortium name="The rice annotation project (RAP)"/>
        </authorList>
    </citation>
    <scope>GENOME REANNOTATION</scope>
    <source>
        <strain evidence="3">cv. Nipponbare</strain>
    </source>
</reference>
<gene>
    <name evidence="2" type="primary">OJ1325D05.16</name>
</gene>
<accession>Q8LMF4</accession>
<dbReference type="Proteomes" id="UP000000763">
    <property type="component" value="Chromosome 10"/>
</dbReference>
<feature type="region of interest" description="Disordered" evidence="1">
    <location>
        <begin position="120"/>
        <end position="140"/>
    </location>
</feature>
<feature type="compositionally biased region" description="Pro residues" evidence="1">
    <location>
        <begin position="122"/>
        <end position="134"/>
    </location>
</feature>
<organism evidence="2 3">
    <name type="scientific">Oryza sativa subsp. japonica</name>
    <name type="common">Rice</name>
    <dbReference type="NCBI Taxonomy" id="39947"/>
    <lineage>
        <taxon>Eukaryota</taxon>
        <taxon>Viridiplantae</taxon>
        <taxon>Streptophyta</taxon>
        <taxon>Embryophyta</taxon>
        <taxon>Tracheophyta</taxon>
        <taxon>Spermatophyta</taxon>
        <taxon>Magnoliopsida</taxon>
        <taxon>Liliopsida</taxon>
        <taxon>Poales</taxon>
        <taxon>Poaceae</taxon>
        <taxon>BOP clade</taxon>
        <taxon>Oryzoideae</taxon>
        <taxon>Oryzeae</taxon>
        <taxon>Oryzinae</taxon>
        <taxon>Oryza</taxon>
        <taxon>Oryza sativa</taxon>
    </lineage>
</organism>
<sequence>MGLTCFAPPCDPDGGNGEWRRWLKRQLISSHACRPSQLLSFPCSRFIVTMADALPGVPTTHRCHRQIHAQGRGGSGIHVEGEIPAHQSHARGRGRARWICPSHRCHRQIRHALPTAAATSIVPPPSRQRMPPDPCTRDSRWKNPCERGKSMTDPLFPADPAGSPRCHWNRRYPNRSSSASPEPCVGEGRWRDPRGRGRARRIYPPLIVVVVIIPPRRHQVHLWIHAEGRGGGVIHAGGKEPAKSAPSLVAAGGSSGLFLPPLSHWSSPLPVVDTCHLGCKRAYHHLPK</sequence>
<name>Q8LMF4_ORYSJ</name>
<evidence type="ECO:0000313" key="3">
    <source>
        <dbReference type="Proteomes" id="UP000000763"/>
    </source>
</evidence>
<dbReference type="EMBL" id="AC115686">
    <property type="protein sequence ID" value="AAM74349.1"/>
    <property type="molecule type" value="Genomic_DNA"/>
</dbReference>
<dbReference type="AlphaFoldDB" id="Q8LMF4"/>
<evidence type="ECO:0000256" key="1">
    <source>
        <dbReference type="SAM" id="MobiDB-lite"/>
    </source>
</evidence>
<reference evidence="3" key="1">
    <citation type="journal article" date="2005" name="Nature">
        <title>The map-based sequence of the rice genome.</title>
        <authorList>
            <consortium name="International rice genome sequencing project (IRGSP)"/>
            <person name="Matsumoto T."/>
            <person name="Wu J."/>
            <person name="Kanamori H."/>
            <person name="Katayose Y."/>
            <person name="Fujisawa M."/>
            <person name="Namiki N."/>
            <person name="Mizuno H."/>
            <person name="Yamamoto K."/>
            <person name="Antonio B.A."/>
            <person name="Baba T."/>
            <person name="Sakata K."/>
            <person name="Nagamura Y."/>
            <person name="Aoki H."/>
            <person name="Arikawa K."/>
            <person name="Arita K."/>
            <person name="Bito T."/>
            <person name="Chiden Y."/>
            <person name="Fujitsuka N."/>
            <person name="Fukunaka R."/>
            <person name="Hamada M."/>
            <person name="Harada C."/>
            <person name="Hayashi A."/>
            <person name="Hijishita S."/>
            <person name="Honda M."/>
            <person name="Hosokawa S."/>
            <person name="Ichikawa Y."/>
            <person name="Idonuma A."/>
            <person name="Iijima M."/>
            <person name="Ikeda M."/>
            <person name="Ikeno M."/>
            <person name="Ito K."/>
            <person name="Ito S."/>
            <person name="Ito T."/>
            <person name="Ito Y."/>
            <person name="Ito Y."/>
            <person name="Iwabuchi A."/>
            <person name="Kamiya K."/>
            <person name="Karasawa W."/>
            <person name="Kurita K."/>
            <person name="Katagiri S."/>
            <person name="Kikuta A."/>
            <person name="Kobayashi H."/>
            <person name="Kobayashi N."/>
            <person name="Machita K."/>
            <person name="Maehara T."/>
            <person name="Masukawa M."/>
            <person name="Mizubayashi T."/>
            <person name="Mukai Y."/>
            <person name="Nagasaki H."/>
            <person name="Nagata Y."/>
            <person name="Naito S."/>
            <person name="Nakashima M."/>
            <person name="Nakama Y."/>
            <person name="Nakamichi Y."/>
            <person name="Nakamura M."/>
            <person name="Meguro A."/>
            <person name="Negishi M."/>
            <person name="Ohta I."/>
            <person name="Ohta T."/>
            <person name="Okamoto M."/>
            <person name="Ono N."/>
            <person name="Saji S."/>
            <person name="Sakaguchi M."/>
            <person name="Sakai K."/>
            <person name="Shibata M."/>
            <person name="Shimokawa T."/>
            <person name="Song J."/>
            <person name="Takazaki Y."/>
            <person name="Terasawa K."/>
            <person name="Tsugane M."/>
            <person name="Tsuji K."/>
            <person name="Ueda S."/>
            <person name="Waki K."/>
            <person name="Yamagata H."/>
            <person name="Yamamoto M."/>
            <person name="Yamamoto S."/>
            <person name="Yamane H."/>
            <person name="Yoshiki S."/>
            <person name="Yoshihara R."/>
            <person name="Yukawa K."/>
            <person name="Zhong H."/>
            <person name="Yano M."/>
            <person name="Yuan Q."/>
            <person name="Ouyang S."/>
            <person name="Liu J."/>
            <person name="Jones K.M."/>
            <person name="Gansberger K."/>
            <person name="Moffat K."/>
            <person name="Hill J."/>
            <person name="Bera J."/>
            <person name="Fadrosh D."/>
            <person name="Jin S."/>
            <person name="Johri S."/>
            <person name="Kim M."/>
            <person name="Overton L."/>
            <person name="Reardon M."/>
            <person name="Tsitrin T."/>
            <person name="Vuong H."/>
            <person name="Weaver B."/>
            <person name="Ciecko A."/>
            <person name="Tallon L."/>
            <person name="Jackson J."/>
            <person name="Pai G."/>
            <person name="Aken S.V."/>
            <person name="Utterback T."/>
            <person name="Reidmuller S."/>
            <person name="Feldblyum T."/>
            <person name="Hsiao J."/>
            <person name="Zismann V."/>
            <person name="Iobst S."/>
            <person name="de Vazeille A.R."/>
            <person name="Buell C.R."/>
            <person name="Ying K."/>
            <person name="Li Y."/>
            <person name="Lu T."/>
            <person name="Huang Y."/>
            <person name="Zhao Q."/>
            <person name="Feng Q."/>
            <person name="Zhang L."/>
            <person name="Zhu J."/>
            <person name="Weng Q."/>
            <person name="Mu J."/>
            <person name="Lu Y."/>
            <person name="Fan D."/>
            <person name="Liu Y."/>
            <person name="Guan J."/>
            <person name="Zhang Y."/>
            <person name="Yu S."/>
            <person name="Liu X."/>
            <person name="Zhang Y."/>
            <person name="Hong G."/>
            <person name="Han B."/>
            <person name="Choisne N."/>
            <person name="Demange N."/>
            <person name="Orjeda G."/>
            <person name="Samain S."/>
            <person name="Cattolico L."/>
            <person name="Pelletier E."/>
            <person name="Couloux A."/>
            <person name="Segurens B."/>
            <person name="Wincker P."/>
            <person name="D'Hont A."/>
            <person name="Scarpelli C."/>
            <person name="Weissenbach J."/>
            <person name="Salanoubat M."/>
            <person name="Quetier F."/>
            <person name="Yu Y."/>
            <person name="Kim H.R."/>
            <person name="Rambo T."/>
            <person name="Currie J."/>
            <person name="Collura K."/>
            <person name="Luo M."/>
            <person name="Yang T."/>
            <person name="Ammiraju J.S.S."/>
            <person name="Engler F."/>
            <person name="Soderlund C."/>
            <person name="Wing R.A."/>
            <person name="Palmer L.E."/>
            <person name="de la Bastide M."/>
            <person name="Spiegel L."/>
            <person name="Nascimento L."/>
            <person name="Zutavern T."/>
            <person name="O'Shaughnessy A."/>
            <person name="Dike S."/>
            <person name="Dedhia N."/>
            <person name="Preston R."/>
            <person name="Balija V."/>
            <person name="McCombie W.R."/>
            <person name="Chow T."/>
            <person name="Chen H."/>
            <person name="Chung M."/>
            <person name="Chen C."/>
            <person name="Shaw J."/>
            <person name="Wu H."/>
            <person name="Hsiao K."/>
            <person name="Chao Y."/>
            <person name="Chu M."/>
            <person name="Cheng C."/>
            <person name="Hour A."/>
            <person name="Lee P."/>
            <person name="Lin S."/>
            <person name="Lin Y."/>
            <person name="Liou J."/>
            <person name="Liu S."/>
            <person name="Hsing Y."/>
            <person name="Raghuvanshi S."/>
            <person name="Mohanty A."/>
            <person name="Bharti A.K."/>
            <person name="Gaur A."/>
            <person name="Gupta V."/>
            <person name="Kumar D."/>
            <person name="Ravi V."/>
            <person name="Vij S."/>
            <person name="Kapur A."/>
            <person name="Khurana P."/>
            <person name="Khurana P."/>
            <person name="Khurana J.P."/>
            <person name="Tyagi A.K."/>
            <person name="Gaikwad K."/>
            <person name="Singh A."/>
            <person name="Dalal V."/>
            <person name="Srivastava S."/>
            <person name="Dixit A."/>
            <person name="Pal A.K."/>
            <person name="Ghazi I.A."/>
            <person name="Yadav M."/>
            <person name="Pandit A."/>
            <person name="Bhargava A."/>
            <person name="Sureshbabu K."/>
            <person name="Batra K."/>
            <person name="Sharma T.R."/>
            <person name="Mohapatra T."/>
            <person name="Singh N.K."/>
            <person name="Messing J."/>
            <person name="Nelson A.B."/>
            <person name="Fuks G."/>
            <person name="Kavchok S."/>
            <person name="Keizer G."/>
            <person name="Linton E."/>
            <person name="Llaca V."/>
            <person name="Song R."/>
            <person name="Tanyolac B."/>
            <person name="Young S."/>
            <person name="Ho-Il K."/>
            <person name="Hahn J.H."/>
            <person name="Sangsakoo G."/>
            <person name="Vanavichit A."/>
            <person name="de Mattos Luiz.A.T."/>
            <person name="Zimmer P.D."/>
            <person name="Malone G."/>
            <person name="Dellagostin O."/>
            <person name="de Oliveira A.C."/>
            <person name="Bevan M."/>
            <person name="Bancroft I."/>
            <person name="Minx P."/>
            <person name="Cordum H."/>
            <person name="Wilson R."/>
            <person name="Cheng Z."/>
            <person name="Jin W."/>
            <person name="Jiang J."/>
            <person name="Leong S.A."/>
            <person name="Iwama H."/>
            <person name="Gojobori T."/>
            <person name="Itoh T."/>
            <person name="Niimura Y."/>
            <person name="Fujii Y."/>
            <person name="Habara T."/>
            <person name="Sakai H."/>
            <person name="Sato Y."/>
            <person name="Wilson G."/>
            <person name="Kumar K."/>
            <person name="McCouch S."/>
            <person name="Juretic N."/>
            <person name="Hoen D."/>
            <person name="Wright S."/>
            <person name="Bruskiewich R."/>
            <person name="Bureau T."/>
            <person name="Miyao A."/>
            <person name="Hirochika H."/>
            <person name="Nishikawa T."/>
            <person name="Kadowaki K."/>
            <person name="Sugiura M."/>
            <person name="Burr B."/>
            <person name="Sasaki T."/>
        </authorList>
    </citation>
    <scope>NUCLEOTIDE SEQUENCE [LARGE SCALE GENOMIC DNA]</scope>
    <source>
        <strain evidence="3">cv. Nipponbare</strain>
    </source>
</reference>
<proteinExistence type="predicted"/>
<evidence type="ECO:0000313" key="2">
    <source>
        <dbReference type="EMBL" id="AAM74349.1"/>
    </source>
</evidence>
<protein>
    <submittedName>
        <fullName evidence="2">Uncharacterized protein</fullName>
    </submittedName>
</protein>